<sequence length="311" mass="33274">MDSANSGSMQSSSGGDEEYASRADSISAFLNSNNKNNPLSHVGPMPNHQLPEPEHHHHSSSSSTMLFDPLSNYFDPFAPSPSSRSALQTLTNPNSLHNLDMVWSNKSLRSDTNCTDLGGFISSSSPTQQLTNQIQNRTTFQSLPSHGQESARRGSVSGTNDQVSSTAGIRNPKKRPRASRRAPTTVLSTDTTNFRAMVQEFTGIPAPPFTSSPFPRSRLDLFGTAASALRSAVSHHLDSSPPLYLLRPFAKNVQPPPPPAPPFVSSGSTASSFSTAVASTSTTNFNSSGTYTNNTSSNNVPLASINYQLPF</sequence>
<dbReference type="EMBL" id="JAPFFI010000003">
    <property type="protein sequence ID" value="KAJ6397945.1"/>
    <property type="molecule type" value="Genomic_DNA"/>
</dbReference>
<feature type="domain" description="VQ" evidence="2">
    <location>
        <begin position="181"/>
        <end position="208"/>
    </location>
</feature>
<evidence type="ECO:0000259" key="2">
    <source>
        <dbReference type="Pfam" id="PF05678"/>
    </source>
</evidence>
<accession>A0ABQ9CHG1</accession>
<dbReference type="PANTHER" id="PTHR33179">
    <property type="entry name" value="VQ MOTIF-CONTAINING PROTEIN"/>
    <property type="match status" value="1"/>
</dbReference>
<feature type="region of interest" description="Disordered" evidence="1">
    <location>
        <begin position="1"/>
        <end position="64"/>
    </location>
</feature>
<dbReference type="InterPro" id="IPR008889">
    <property type="entry name" value="VQ"/>
</dbReference>
<evidence type="ECO:0000313" key="3">
    <source>
        <dbReference type="EMBL" id="KAJ6397945.1"/>
    </source>
</evidence>
<feature type="compositionally biased region" description="Polar residues" evidence="1">
    <location>
        <begin position="28"/>
        <end position="39"/>
    </location>
</feature>
<dbReference type="Proteomes" id="UP001141253">
    <property type="component" value="Chromosome 5"/>
</dbReference>
<reference evidence="3" key="2">
    <citation type="journal article" date="2023" name="Int. J. Mol. Sci.">
        <title>De Novo Assembly and Annotation of 11 Diverse Shrub Willow (Salix) Genomes Reveals Novel Gene Organization in Sex-Linked Regions.</title>
        <authorList>
            <person name="Hyden B."/>
            <person name="Feng K."/>
            <person name="Yates T.B."/>
            <person name="Jawdy S."/>
            <person name="Cereghino C."/>
            <person name="Smart L.B."/>
            <person name="Muchero W."/>
        </authorList>
    </citation>
    <scope>NUCLEOTIDE SEQUENCE</scope>
    <source>
        <tissue evidence="3">Shoot tip</tissue>
    </source>
</reference>
<protein>
    <recommendedName>
        <fullName evidence="2">VQ domain-containing protein</fullName>
    </recommendedName>
</protein>
<gene>
    <name evidence="3" type="ORF">OIU77_018874</name>
</gene>
<keyword evidence="4" id="KW-1185">Reference proteome</keyword>
<name>A0ABQ9CHG1_9ROSI</name>
<dbReference type="Pfam" id="PF05678">
    <property type="entry name" value="VQ"/>
    <property type="match status" value="1"/>
</dbReference>
<proteinExistence type="predicted"/>
<organism evidence="3 4">
    <name type="scientific">Salix suchowensis</name>
    <dbReference type="NCBI Taxonomy" id="1278906"/>
    <lineage>
        <taxon>Eukaryota</taxon>
        <taxon>Viridiplantae</taxon>
        <taxon>Streptophyta</taxon>
        <taxon>Embryophyta</taxon>
        <taxon>Tracheophyta</taxon>
        <taxon>Spermatophyta</taxon>
        <taxon>Magnoliopsida</taxon>
        <taxon>eudicotyledons</taxon>
        <taxon>Gunneridae</taxon>
        <taxon>Pentapetalae</taxon>
        <taxon>rosids</taxon>
        <taxon>fabids</taxon>
        <taxon>Malpighiales</taxon>
        <taxon>Salicaceae</taxon>
        <taxon>Saliceae</taxon>
        <taxon>Salix</taxon>
    </lineage>
</organism>
<dbReference type="PANTHER" id="PTHR33179:SF4">
    <property type="entry name" value="VQ MOTIF-CONTAINING PROTEIN"/>
    <property type="match status" value="1"/>
</dbReference>
<comment type="caution">
    <text evidence="3">The sequence shown here is derived from an EMBL/GenBank/DDBJ whole genome shotgun (WGS) entry which is preliminary data.</text>
</comment>
<evidence type="ECO:0000313" key="4">
    <source>
        <dbReference type="Proteomes" id="UP001141253"/>
    </source>
</evidence>
<feature type="compositionally biased region" description="Basic residues" evidence="1">
    <location>
        <begin position="171"/>
        <end position="180"/>
    </location>
</feature>
<feature type="region of interest" description="Disordered" evidence="1">
    <location>
        <begin position="140"/>
        <end position="185"/>
    </location>
</feature>
<feature type="compositionally biased region" description="Polar residues" evidence="1">
    <location>
        <begin position="156"/>
        <end position="168"/>
    </location>
</feature>
<feature type="compositionally biased region" description="Low complexity" evidence="1">
    <location>
        <begin position="1"/>
        <end position="14"/>
    </location>
</feature>
<reference evidence="3" key="1">
    <citation type="submission" date="2022-10" db="EMBL/GenBank/DDBJ databases">
        <authorList>
            <person name="Hyden B.L."/>
            <person name="Feng K."/>
            <person name="Yates T."/>
            <person name="Jawdy S."/>
            <person name="Smart L.B."/>
            <person name="Muchero W."/>
        </authorList>
    </citation>
    <scope>NUCLEOTIDE SEQUENCE</scope>
    <source>
        <tissue evidence="3">Shoot tip</tissue>
    </source>
</reference>
<dbReference type="InterPro" id="IPR039609">
    <property type="entry name" value="VQ_15/22"/>
</dbReference>
<evidence type="ECO:0000256" key="1">
    <source>
        <dbReference type="SAM" id="MobiDB-lite"/>
    </source>
</evidence>
<dbReference type="EMBL" id="JAPFFI010000003">
    <property type="protein sequence ID" value="KAJ6397946.1"/>
    <property type="molecule type" value="Genomic_DNA"/>
</dbReference>